<evidence type="ECO:0000313" key="5">
    <source>
        <dbReference type="EMBL" id="KXB68051.1"/>
    </source>
</evidence>
<name>A0A134AK07_9FIRM</name>
<evidence type="ECO:0000256" key="2">
    <source>
        <dbReference type="ARBA" id="ARBA00023315"/>
    </source>
</evidence>
<gene>
    <name evidence="5" type="ORF">HMPREF1863_00369</name>
</gene>
<dbReference type="PROSITE" id="PS51186">
    <property type="entry name" value="GNAT"/>
    <property type="match status" value="1"/>
</dbReference>
<dbReference type="SUPFAM" id="SSF55729">
    <property type="entry name" value="Acyl-CoA N-acyltransferases (Nat)"/>
    <property type="match status" value="1"/>
</dbReference>
<dbReference type="PANTHER" id="PTHR42919">
    <property type="entry name" value="N-ALPHA-ACETYLTRANSFERASE"/>
    <property type="match status" value="1"/>
</dbReference>
<dbReference type="GO" id="GO:0005737">
    <property type="term" value="C:cytoplasm"/>
    <property type="evidence" value="ECO:0007669"/>
    <property type="project" value="UniProtKB-SubCell"/>
</dbReference>
<accession>A0A134AK07</accession>
<dbReference type="STRING" id="755172.HMPREF1863_00369"/>
<dbReference type="Pfam" id="PF00583">
    <property type="entry name" value="Acetyltransf_1"/>
    <property type="match status" value="1"/>
</dbReference>
<keyword evidence="6" id="KW-1185">Reference proteome</keyword>
<dbReference type="GO" id="GO:0008999">
    <property type="term" value="F:protein-N-terminal-alanine acetyltransferase activity"/>
    <property type="evidence" value="ECO:0007669"/>
    <property type="project" value="UniProtKB-EC"/>
</dbReference>
<dbReference type="OrthoDB" id="9794566at2"/>
<dbReference type="PATRIC" id="fig|755172.3.peg.355"/>
<keyword evidence="1 5" id="KW-0808">Transferase</keyword>
<comment type="subcellular location">
    <subcellularLocation>
        <location evidence="3">Cytoplasm</location>
    </subcellularLocation>
</comment>
<evidence type="ECO:0000313" key="6">
    <source>
        <dbReference type="Proteomes" id="UP000070442"/>
    </source>
</evidence>
<dbReference type="RefSeq" id="WP_068366813.1">
    <property type="nucleotide sequence ID" value="NZ_CAIJCT010000016.1"/>
</dbReference>
<dbReference type="AlphaFoldDB" id="A0A134AK07"/>
<keyword evidence="3" id="KW-0963">Cytoplasm</keyword>
<evidence type="ECO:0000259" key="4">
    <source>
        <dbReference type="PROSITE" id="PS51186"/>
    </source>
</evidence>
<dbReference type="PANTHER" id="PTHR42919:SF8">
    <property type="entry name" value="N-ALPHA-ACETYLTRANSFERASE 50"/>
    <property type="match status" value="1"/>
</dbReference>
<dbReference type="InterPro" id="IPR000182">
    <property type="entry name" value="GNAT_dom"/>
</dbReference>
<comment type="caution">
    <text evidence="5">The sequence shown here is derived from an EMBL/GenBank/DDBJ whole genome shotgun (WGS) entry which is preliminary data.</text>
</comment>
<comment type="similarity">
    <text evidence="3">Belongs to the acetyltransferase family. RimI subfamily.</text>
</comment>
<dbReference type="CDD" id="cd04301">
    <property type="entry name" value="NAT_SF"/>
    <property type="match status" value="1"/>
</dbReference>
<feature type="domain" description="N-acetyltransferase" evidence="4">
    <location>
        <begin position="4"/>
        <end position="147"/>
    </location>
</feature>
<dbReference type="NCBIfam" id="TIGR01575">
    <property type="entry name" value="rimI"/>
    <property type="match status" value="1"/>
</dbReference>
<dbReference type="InterPro" id="IPR051556">
    <property type="entry name" value="N-term/lysine_N-AcTrnsfr"/>
</dbReference>
<evidence type="ECO:0000256" key="1">
    <source>
        <dbReference type="ARBA" id="ARBA00022679"/>
    </source>
</evidence>
<comment type="catalytic activity">
    <reaction evidence="3">
        <text>N-terminal L-alanyl-[ribosomal protein bS18] + acetyl-CoA = N-terminal N(alpha)-acetyl-L-alanyl-[ribosomal protein bS18] + CoA + H(+)</text>
        <dbReference type="Rhea" id="RHEA:43756"/>
        <dbReference type="Rhea" id="RHEA-COMP:10676"/>
        <dbReference type="Rhea" id="RHEA-COMP:10677"/>
        <dbReference type="ChEBI" id="CHEBI:15378"/>
        <dbReference type="ChEBI" id="CHEBI:57287"/>
        <dbReference type="ChEBI" id="CHEBI:57288"/>
        <dbReference type="ChEBI" id="CHEBI:64718"/>
        <dbReference type="ChEBI" id="CHEBI:83683"/>
        <dbReference type="EC" id="2.3.1.266"/>
    </reaction>
</comment>
<protein>
    <recommendedName>
        <fullName evidence="3">[Ribosomal protein bS18]-alanine N-acetyltransferase</fullName>
        <ecNumber evidence="3">2.3.1.266</ecNumber>
    </recommendedName>
</protein>
<dbReference type="Proteomes" id="UP000070442">
    <property type="component" value="Unassembled WGS sequence"/>
</dbReference>
<dbReference type="InterPro" id="IPR006464">
    <property type="entry name" value="AcTrfase_RimI/Ard1"/>
</dbReference>
<dbReference type="EMBL" id="LSDG01000008">
    <property type="protein sequence ID" value="KXB68051.1"/>
    <property type="molecule type" value="Genomic_DNA"/>
</dbReference>
<keyword evidence="2" id="KW-0012">Acyltransferase</keyword>
<evidence type="ECO:0000256" key="3">
    <source>
        <dbReference type="RuleBase" id="RU363094"/>
    </source>
</evidence>
<dbReference type="InterPro" id="IPR016181">
    <property type="entry name" value="Acyl_CoA_acyltransferase"/>
</dbReference>
<dbReference type="Gene3D" id="3.40.630.30">
    <property type="match status" value="1"/>
</dbReference>
<organism evidence="5 6">
    <name type="scientific">Aedoeadaptatus coxii</name>
    <dbReference type="NCBI Taxonomy" id="755172"/>
    <lineage>
        <taxon>Bacteria</taxon>
        <taxon>Bacillati</taxon>
        <taxon>Bacillota</taxon>
        <taxon>Tissierellia</taxon>
        <taxon>Tissierellales</taxon>
        <taxon>Peptoniphilaceae</taxon>
        <taxon>Aedoeadaptatus</taxon>
    </lineage>
</organism>
<comment type="function">
    <text evidence="3">Acetylates the N-terminal alanine of ribosomal protein bS18.</text>
</comment>
<sequence>MDNLSTREACTDDLEDIMRIEEESFTAPWSYDSWKRELENPLTYYEVLLYHDVIIGYVGAWLLGDQAHIGNVAIDGDFRGNGYGRYMMNHYLFAVYEKNIRAATLEVREDNVAAIALYESLGFELEGVRKNYYAHIKRDGLIYWKRW</sequence>
<dbReference type="EC" id="2.3.1.266" evidence="3"/>
<proteinExistence type="inferred from homology"/>
<reference evidence="6" key="1">
    <citation type="submission" date="2016-01" db="EMBL/GenBank/DDBJ databases">
        <authorList>
            <person name="Mitreva M."/>
            <person name="Pepin K.H."/>
            <person name="Mihindukulasuriya K.A."/>
            <person name="Fulton R."/>
            <person name="Fronick C."/>
            <person name="O'Laughlin M."/>
            <person name="Miner T."/>
            <person name="Herter B."/>
            <person name="Rosa B.A."/>
            <person name="Cordes M."/>
            <person name="Tomlinson C."/>
            <person name="Wollam A."/>
            <person name="Palsikar V.B."/>
            <person name="Mardis E.R."/>
            <person name="Wilson R.K."/>
        </authorList>
    </citation>
    <scope>NUCLEOTIDE SEQUENCE [LARGE SCALE GENOMIC DNA]</scope>
    <source>
        <strain evidence="6">DNF00729</strain>
    </source>
</reference>